<feature type="transmembrane region" description="Helical" evidence="7">
    <location>
        <begin position="36"/>
        <end position="56"/>
    </location>
</feature>
<feature type="transmembrane region" description="Helical" evidence="7">
    <location>
        <begin position="131"/>
        <end position="154"/>
    </location>
</feature>
<evidence type="ECO:0000256" key="4">
    <source>
        <dbReference type="ARBA" id="ARBA00022989"/>
    </source>
</evidence>
<evidence type="ECO:0000256" key="7">
    <source>
        <dbReference type="SAM" id="Phobius"/>
    </source>
</evidence>
<evidence type="ECO:0000256" key="5">
    <source>
        <dbReference type="ARBA" id="ARBA00023136"/>
    </source>
</evidence>
<feature type="compositionally biased region" description="Basic and acidic residues" evidence="6">
    <location>
        <begin position="460"/>
        <end position="478"/>
    </location>
</feature>
<protein>
    <submittedName>
        <fullName evidence="8">MFS transporter</fullName>
    </submittedName>
</protein>
<dbReference type="GO" id="GO:0022857">
    <property type="term" value="F:transmembrane transporter activity"/>
    <property type="evidence" value="ECO:0007669"/>
    <property type="project" value="InterPro"/>
</dbReference>
<evidence type="ECO:0000256" key="3">
    <source>
        <dbReference type="ARBA" id="ARBA00022692"/>
    </source>
</evidence>
<dbReference type="SUPFAM" id="SSF103473">
    <property type="entry name" value="MFS general substrate transporter"/>
    <property type="match status" value="1"/>
</dbReference>
<dbReference type="AlphaFoldDB" id="A0A6G9GSZ3"/>
<dbReference type="PANTHER" id="PTHR23513:SF6">
    <property type="entry name" value="MAJOR FACILITATOR SUPERFAMILY ASSOCIATED DOMAIN-CONTAINING PROTEIN"/>
    <property type="match status" value="1"/>
</dbReference>
<keyword evidence="9" id="KW-1185">Reference proteome</keyword>
<keyword evidence="5 7" id="KW-0472">Membrane</keyword>
<keyword evidence="2" id="KW-1003">Cell membrane</keyword>
<proteinExistence type="predicted"/>
<feature type="transmembrane region" description="Helical" evidence="7">
    <location>
        <begin position="68"/>
        <end position="88"/>
    </location>
</feature>
<feature type="transmembrane region" description="Helical" evidence="7">
    <location>
        <begin position="389"/>
        <end position="409"/>
    </location>
</feature>
<dbReference type="Pfam" id="PF07690">
    <property type="entry name" value="MFS_1"/>
    <property type="match status" value="1"/>
</dbReference>
<dbReference type="Proteomes" id="UP000501179">
    <property type="component" value="Chromosome"/>
</dbReference>
<sequence length="478" mass="48278">MLVWSGQAVSLVGSAAVRFAFIVEVWSSGERATAVTVLSLCAMLPQAVFSPIAGAIVDRMPKRTALQLADAGGLVVVGSLALLHYLGALQSWQIYPATVLLGVCAAFQFPALSSAVPLLVRKDQLGRANGLLAGAKSAAGIGGPALGGLLVALFGIGPTLLVDVASYAFALVGIRLVRLKGDVVVQDAGGAPRRRITADAVEGLRYLFRVPSLRDLIVNFCLVNLVMVFGFALISPMVLLRADTGALAAVNSAIGVGGVAGALLMAAWGGPRNRGRGMMLGVVGMCLSGLVAMGLAGGVAGWCVAILIGALLMTTVNASMQAIVQTKVPHAWQGRVFGAVMFLSQISVPVAMAVSGPLADHVFEPAAADGSGIFTVLGPLVGDGPGSGMAAMLFLAGVGGTAIALWGLASRSIRDIDDLLLDHDAPGAPDAPEAPEATGASAAIGAPGNAEASVSPEARPAPRAESSHPGGERDEVHA</sequence>
<comment type="subcellular location">
    <subcellularLocation>
        <location evidence="1">Cell membrane</location>
        <topology evidence="1">Multi-pass membrane protein</topology>
    </subcellularLocation>
</comment>
<evidence type="ECO:0000313" key="8">
    <source>
        <dbReference type="EMBL" id="QIQ01324.1"/>
    </source>
</evidence>
<dbReference type="RefSeq" id="WP_167023096.1">
    <property type="nucleotide sequence ID" value="NZ_CP050177.1"/>
</dbReference>
<dbReference type="Gene3D" id="1.20.1250.20">
    <property type="entry name" value="MFS general substrate transporter like domains"/>
    <property type="match status" value="1"/>
</dbReference>
<dbReference type="InterPro" id="IPR011701">
    <property type="entry name" value="MFS"/>
</dbReference>
<feature type="transmembrane region" description="Helical" evidence="7">
    <location>
        <begin position="216"/>
        <end position="239"/>
    </location>
</feature>
<evidence type="ECO:0000256" key="6">
    <source>
        <dbReference type="SAM" id="MobiDB-lite"/>
    </source>
</evidence>
<dbReference type="GO" id="GO:0005886">
    <property type="term" value="C:plasma membrane"/>
    <property type="evidence" value="ECO:0007669"/>
    <property type="project" value="UniProtKB-SubCell"/>
</dbReference>
<dbReference type="KEGG" id="slia:HA039_02570"/>
<feature type="transmembrane region" description="Helical" evidence="7">
    <location>
        <begin position="336"/>
        <end position="355"/>
    </location>
</feature>
<evidence type="ECO:0000313" key="9">
    <source>
        <dbReference type="Proteomes" id="UP000501179"/>
    </source>
</evidence>
<feature type="compositionally biased region" description="Low complexity" evidence="6">
    <location>
        <begin position="426"/>
        <end position="437"/>
    </location>
</feature>
<accession>A0A6G9GSZ3</accession>
<dbReference type="InterPro" id="IPR036259">
    <property type="entry name" value="MFS_trans_sf"/>
</dbReference>
<reference evidence="8 9" key="1">
    <citation type="submission" date="2020-03" db="EMBL/GenBank/DDBJ databases">
        <title>A novel species.</title>
        <authorList>
            <person name="Gao J."/>
        </authorList>
    </citation>
    <scope>NUCLEOTIDE SEQUENCE [LARGE SCALE GENOMIC DNA]</scope>
    <source>
        <strain evidence="8 9">QMT-12</strain>
    </source>
</reference>
<dbReference type="CDD" id="cd06173">
    <property type="entry name" value="MFS_MefA_like"/>
    <property type="match status" value="1"/>
</dbReference>
<dbReference type="PANTHER" id="PTHR23513">
    <property type="entry name" value="INTEGRAL MEMBRANE EFFLUX PROTEIN-RELATED"/>
    <property type="match status" value="1"/>
</dbReference>
<dbReference type="EMBL" id="CP050177">
    <property type="protein sequence ID" value="QIQ01324.1"/>
    <property type="molecule type" value="Genomic_DNA"/>
</dbReference>
<evidence type="ECO:0000256" key="2">
    <source>
        <dbReference type="ARBA" id="ARBA00022475"/>
    </source>
</evidence>
<keyword evidence="4 7" id="KW-1133">Transmembrane helix</keyword>
<feature type="transmembrane region" description="Helical" evidence="7">
    <location>
        <begin position="94"/>
        <end position="119"/>
    </location>
</feature>
<gene>
    <name evidence="8" type="ORF">HA039_02570</name>
</gene>
<name>A0A6G9GSZ3_9ACTN</name>
<evidence type="ECO:0000256" key="1">
    <source>
        <dbReference type="ARBA" id="ARBA00004651"/>
    </source>
</evidence>
<keyword evidence="3 7" id="KW-0812">Transmembrane</keyword>
<feature type="transmembrane region" description="Helical" evidence="7">
    <location>
        <begin position="245"/>
        <end position="266"/>
    </location>
</feature>
<feature type="region of interest" description="Disordered" evidence="6">
    <location>
        <begin position="424"/>
        <end position="478"/>
    </location>
</feature>
<organism evidence="8 9">
    <name type="scientific">Streptomyces liangshanensis</name>
    <dbReference type="NCBI Taxonomy" id="2717324"/>
    <lineage>
        <taxon>Bacteria</taxon>
        <taxon>Bacillati</taxon>
        <taxon>Actinomycetota</taxon>
        <taxon>Actinomycetes</taxon>
        <taxon>Kitasatosporales</taxon>
        <taxon>Streptomycetaceae</taxon>
        <taxon>Streptomyces</taxon>
    </lineage>
</organism>